<evidence type="ECO:0000259" key="4">
    <source>
        <dbReference type="PROSITE" id="PS50075"/>
    </source>
</evidence>
<dbReference type="PANTHER" id="PTHR45527">
    <property type="entry name" value="NONRIBOSOMAL PEPTIDE SYNTHETASE"/>
    <property type="match status" value="1"/>
</dbReference>
<dbReference type="PROSITE" id="PS50075">
    <property type="entry name" value="CARRIER"/>
    <property type="match status" value="2"/>
</dbReference>
<keyword evidence="3" id="KW-0597">Phosphoprotein</keyword>
<dbReference type="Pfam" id="PF00550">
    <property type="entry name" value="PP-binding"/>
    <property type="match status" value="2"/>
</dbReference>
<feature type="non-terminal residue" evidence="5">
    <location>
        <position position="1"/>
    </location>
</feature>
<dbReference type="GO" id="GO:0008610">
    <property type="term" value="P:lipid biosynthetic process"/>
    <property type="evidence" value="ECO:0007669"/>
    <property type="project" value="UniProtKB-ARBA"/>
</dbReference>
<feature type="non-terminal residue" evidence="5">
    <location>
        <position position="1412"/>
    </location>
</feature>
<proteinExistence type="predicted"/>
<dbReference type="Gene3D" id="1.10.1200.10">
    <property type="entry name" value="ACP-like"/>
    <property type="match status" value="2"/>
</dbReference>
<dbReference type="SUPFAM" id="SSF52777">
    <property type="entry name" value="CoA-dependent acyltransferases"/>
    <property type="match status" value="3"/>
</dbReference>
<keyword evidence="2" id="KW-0596">Phosphopantetheine</keyword>
<dbReference type="CDD" id="cd12117">
    <property type="entry name" value="A_NRPS_Srf_like"/>
    <property type="match status" value="1"/>
</dbReference>
<dbReference type="SUPFAM" id="SSF47336">
    <property type="entry name" value="ACP-like"/>
    <property type="match status" value="2"/>
</dbReference>
<dbReference type="EMBL" id="SMKP01000344">
    <property type="protein sequence ID" value="TDD02558.1"/>
    <property type="molecule type" value="Genomic_DNA"/>
</dbReference>
<dbReference type="OrthoDB" id="3671989at2"/>
<dbReference type="GO" id="GO:0005737">
    <property type="term" value="C:cytoplasm"/>
    <property type="evidence" value="ECO:0007669"/>
    <property type="project" value="TreeGrafter"/>
</dbReference>
<dbReference type="GO" id="GO:0031177">
    <property type="term" value="F:phosphopantetheine binding"/>
    <property type="evidence" value="ECO:0007669"/>
    <property type="project" value="InterPro"/>
</dbReference>
<dbReference type="SUPFAM" id="SSF56801">
    <property type="entry name" value="Acetyl-CoA synthetase-like"/>
    <property type="match status" value="2"/>
</dbReference>
<dbReference type="Gene3D" id="3.40.50.980">
    <property type="match status" value="2"/>
</dbReference>
<dbReference type="Pfam" id="PF13193">
    <property type="entry name" value="AMP-binding_C"/>
    <property type="match status" value="2"/>
</dbReference>
<dbReference type="Gene3D" id="3.30.300.30">
    <property type="match status" value="2"/>
</dbReference>
<dbReference type="InterPro" id="IPR010071">
    <property type="entry name" value="AA_adenyl_dom"/>
</dbReference>
<dbReference type="InterPro" id="IPR045851">
    <property type="entry name" value="AMP-bd_C_sf"/>
</dbReference>
<keyword evidence="6" id="KW-1185">Reference proteome</keyword>
<comment type="caution">
    <text evidence="5">The sequence shown here is derived from an EMBL/GenBank/DDBJ whole genome shotgun (WGS) entry which is preliminary data.</text>
</comment>
<sequence length="1412" mass="150104">ITETTVHVTYRPITPADLDVVSPIGVPIPDLRIYVLDRAGRPAPAGVAGEVYVGGAGLARGYLGQSGLTASRFVADPFAGGGERMYRTGDVARWSASGDLEFVGRNDDQVQVRGYRVELGEIEAALLRVPGVSQAAVNKDLVAYYVGEGVDAAGLREHLTAELPGYMVPAAFVALEVMPLTPSGKVDRAALPAPDGDAFARAGYQEPEGPVERVIAEVWAALLSIDRVGRYDDFFALGGHSLLAVTLVERLREHGIACDVRTVFAHPTVAGLAAADESGLLTVPDNLITKDTAVITPELLPLVELSQEQIDRIVANIPGGTANVQDIYPLAPLQEGMLFHHLMSLDSDAYVLSNLLAIDTRERLDEFLEALQTVIDRHDVLRTSLVWEGVSRPVQVVHRHARLTVEQVDAAELAGVDKRIDLGTAPLVRVLTAHDAANDRWLLLVLMHHVIDDNTSLQTIVGEVGAIMAGRADELPAPVPYRNVVAQAVLGISEAEHEEFFTGMLAGIGEPTAPYGILDVHGDGTDVTEASMTLDAGTDHAVRDLARRSGVSAAAVFHLAWALVVARLSGRDDVVFGTVLFGRMQGDAGSRRGVGASINTLPVRLDVTDLTVGTGVREAHRLLTGLIRHEHAPLSLAQRCSGLPSGTPLFTSLLNYRHNTLDRGDETVAWPGVEALSSQERTNYPLVASIDDGGDEFKVTAQTRAPIDPASVCALLGRALTELATADRPLAELDVLSEAERREVVAYGHPSPVVPVVPVGLSVPEVFAAQVRRSPGAVAVGEWTYAELDVMANRVANRLRELGVIRGARVVVRAPRSAELVAVFLGILKAGGVYVPVDMGYPEARVARIVADSVPVVVLDGLADVLNGVDTTDPGLPVSASDAAYVMYTSGSTGAPKGVVVSHANIVSLVVDNGFLTLTGDDVVAFAANPAFDASTWEIWGPLLNGARIAVIGESQVLDAGEFGALLKAASVSVLFLTTRLFDRYVAAIPDVLAGLRCVMTGGERAEPASFARLLAEGGRVRLLHCYGPTETTTFAVMHDIGQAPTGGVPIGRPVAGRFVRLLDGRGRPVPVGVVGELYLGGLGTAHGYLDRAELTAARFVPDPLEVGGRLYRTGDLSRWLPGGTLEFLGRNDFQVKIRGFRVEPGEVEAALLRVPGVSQAVVSRDLVAYYVGDGVGAAGLRERLTADLPGYMVPAAFVALETLPLTPNGKVDRKALPAPDGDAYARMGYQEPEGEIEQAIAGVWAELLGVERVGRFDDFFALGGHSLLAVSLVERLRERGITCDVRSLFAAPTVAGLAESVSSAPVEAVVVPANLITEDTTVITPELLPLVDLSQEQIDRIVAQIPGGTANVQDIYPLAPLQEGMLFHHLMSPEHDVYVLSNLLAIDTRENLDGFLAALQTVIDRHDVLRT</sequence>
<dbReference type="Pfam" id="PF00668">
    <property type="entry name" value="Condensation"/>
    <property type="match status" value="2"/>
</dbReference>
<dbReference type="InterPro" id="IPR009081">
    <property type="entry name" value="PP-bd_ACP"/>
</dbReference>
<dbReference type="GO" id="GO:0044550">
    <property type="term" value="P:secondary metabolite biosynthetic process"/>
    <property type="evidence" value="ECO:0007669"/>
    <property type="project" value="TreeGrafter"/>
</dbReference>
<dbReference type="Gene3D" id="2.30.38.10">
    <property type="entry name" value="Luciferase, Domain 3"/>
    <property type="match status" value="1"/>
</dbReference>
<evidence type="ECO:0000313" key="5">
    <source>
        <dbReference type="EMBL" id="TDD02558.1"/>
    </source>
</evidence>
<protein>
    <submittedName>
        <fullName evidence="5">Amino acid adenylation domain-containing protein</fullName>
    </submittedName>
</protein>
<accession>A0A4R4VAZ2</accession>
<dbReference type="FunFam" id="2.30.38.10:FF:000001">
    <property type="entry name" value="Non-ribosomal peptide synthetase PvdI"/>
    <property type="match status" value="1"/>
</dbReference>
<dbReference type="SMART" id="SM00823">
    <property type="entry name" value="PKS_PP"/>
    <property type="match status" value="2"/>
</dbReference>
<dbReference type="InterPro" id="IPR006162">
    <property type="entry name" value="Ppantetheine_attach_site"/>
</dbReference>
<dbReference type="CDD" id="cd19544">
    <property type="entry name" value="E-C_NRPS"/>
    <property type="match status" value="1"/>
</dbReference>
<dbReference type="Gene3D" id="3.40.50.12780">
    <property type="entry name" value="N-terminal domain of ligase-like"/>
    <property type="match status" value="1"/>
</dbReference>
<dbReference type="FunFam" id="1.10.1200.10:FF:000005">
    <property type="entry name" value="Nonribosomal peptide synthetase 1"/>
    <property type="match status" value="2"/>
</dbReference>
<dbReference type="InterPro" id="IPR000873">
    <property type="entry name" value="AMP-dep_synth/lig_dom"/>
</dbReference>
<dbReference type="PROSITE" id="PS00012">
    <property type="entry name" value="PHOSPHOPANTETHEINE"/>
    <property type="match status" value="1"/>
</dbReference>
<dbReference type="InterPro" id="IPR020806">
    <property type="entry name" value="PKS_PP-bd"/>
</dbReference>
<dbReference type="InterPro" id="IPR042099">
    <property type="entry name" value="ANL_N_sf"/>
</dbReference>
<dbReference type="NCBIfam" id="TIGR01733">
    <property type="entry name" value="AA-adenyl-dom"/>
    <property type="match status" value="1"/>
</dbReference>
<name>A0A4R4VAZ2_9ACTN</name>
<organism evidence="5 6">
    <name type="scientific">Nonomuraea diastatica</name>
    <dbReference type="NCBI Taxonomy" id="1848329"/>
    <lineage>
        <taxon>Bacteria</taxon>
        <taxon>Bacillati</taxon>
        <taxon>Actinomycetota</taxon>
        <taxon>Actinomycetes</taxon>
        <taxon>Streptosporangiales</taxon>
        <taxon>Streptosporangiaceae</taxon>
        <taxon>Nonomuraea</taxon>
    </lineage>
</organism>
<dbReference type="PROSITE" id="PS00455">
    <property type="entry name" value="AMP_BINDING"/>
    <property type="match status" value="1"/>
</dbReference>
<dbReference type="GO" id="GO:0043041">
    <property type="term" value="P:amino acid activation for nonribosomal peptide biosynthetic process"/>
    <property type="evidence" value="ECO:0007669"/>
    <property type="project" value="TreeGrafter"/>
</dbReference>
<dbReference type="InterPro" id="IPR020845">
    <property type="entry name" value="AMP-binding_CS"/>
</dbReference>
<dbReference type="Gene3D" id="3.30.559.10">
    <property type="entry name" value="Chloramphenicol acetyltransferase-like domain"/>
    <property type="match status" value="2"/>
</dbReference>
<dbReference type="InterPro" id="IPR001242">
    <property type="entry name" value="Condensation_dom"/>
</dbReference>
<evidence type="ECO:0000256" key="1">
    <source>
        <dbReference type="ARBA" id="ARBA00001957"/>
    </source>
</evidence>
<dbReference type="InterPro" id="IPR036736">
    <property type="entry name" value="ACP-like_sf"/>
</dbReference>
<dbReference type="InterPro" id="IPR023213">
    <property type="entry name" value="CAT-like_dom_sf"/>
</dbReference>
<reference evidence="5 6" key="1">
    <citation type="submission" date="2019-03" db="EMBL/GenBank/DDBJ databases">
        <title>Draft genome sequences of novel Actinobacteria.</title>
        <authorList>
            <person name="Sahin N."/>
            <person name="Ay H."/>
            <person name="Saygin H."/>
        </authorList>
    </citation>
    <scope>NUCLEOTIDE SEQUENCE [LARGE SCALE GENOMIC DNA]</scope>
    <source>
        <strain evidence="5 6">KC712</strain>
    </source>
</reference>
<dbReference type="Gene3D" id="3.30.559.30">
    <property type="entry name" value="Nonribosomal peptide synthetase, condensation domain"/>
    <property type="match status" value="1"/>
</dbReference>
<comment type="cofactor">
    <cofactor evidence="1">
        <name>pantetheine 4'-phosphate</name>
        <dbReference type="ChEBI" id="CHEBI:47942"/>
    </cofactor>
</comment>
<dbReference type="Proteomes" id="UP000294543">
    <property type="component" value="Unassembled WGS sequence"/>
</dbReference>
<evidence type="ECO:0000313" key="6">
    <source>
        <dbReference type="Proteomes" id="UP000294543"/>
    </source>
</evidence>
<dbReference type="Pfam" id="PF00501">
    <property type="entry name" value="AMP-binding"/>
    <property type="match status" value="2"/>
</dbReference>
<dbReference type="GO" id="GO:0003824">
    <property type="term" value="F:catalytic activity"/>
    <property type="evidence" value="ECO:0007669"/>
    <property type="project" value="InterPro"/>
</dbReference>
<feature type="domain" description="Carrier" evidence="4">
    <location>
        <begin position="1232"/>
        <end position="1306"/>
    </location>
</feature>
<feature type="domain" description="Carrier" evidence="4">
    <location>
        <begin position="206"/>
        <end position="280"/>
    </location>
</feature>
<dbReference type="InterPro" id="IPR025110">
    <property type="entry name" value="AMP-bd_C"/>
</dbReference>
<evidence type="ECO:0000256" key="2">
    <source>
        <dbReference type="ARBA" id="ARBA00022450"/>
    </source>
</evidence>
<dbReference type="PANTHER" id="PTHR45527:SF1">
    <property type="entry name" value="FATTY ACID SYNTHASE"/>
    <property type="match status" value="1"/>
</dbReference>
<evidence type="ECO:0000256" key="3">
    <source>
        <dbReference type="ARBA" id="ARBA00022553"/>
    </source>
</evidence>
<gene>
    <name evidence="5" type="ORF">E1294_51155</name>
</gene>